<comment type="caution">
    <text evidence="4">The sequence shown here is derived from an EMBL/GenBank/DDBJ whole genome shotgun (WGS) entry which is preliminary data.</text>
</comment>
<name>A0AAD7BK50_9AGAR</name>
<organism evidence="4 5">
    <name type="scientific">Roridomyces roridus</name>
    <dbReference type="NCBI Taxonomy" id="1738132"/>
    <lineage>
        <taxon>Eukaryota</taxon>
        <taxon>Fungi</taxon>
        <taxon>Dikarya</taxon>
        <taxon>Basidiomycota</taxon>
        <taxon>Agaricomycotina</taxon>
        <taxon>Agaricomycetes</taxon>
        <taxon>Agaricomycetidae</taxon>
        <taxon>Agaricales</taxon>
        <taxon>Marasmiineae</taxon>
        <taxon>Mycenaceae</taxon>
        <taxon>Roridomyces</taxon>
    </lineage>
</organism>
<dbReference type="SUPFAM" id="SSF50729">
    <property type="entry name" value="PH domain-like"/>
    <property type="match status" value="1"/>
</dbReference>
<dbReference type="Proteomes" id="UP001221142">
    <property type="component" value="Unassembled WGS sequence"/>
</dbReference>
<dbReference type="Gene3D" id="2.30.29.30">
    <property type="entry name" value="Pleckstrin-homology domain (PH domain)/Phosphotyrosine-binding domain (PTB)"/>
    <property type="match status" value="1"/>
</dbReference>
<evidence type="ECO:0000313" key="4">
    <source>
        <dbReference type="EMBL" id="KAJ7623545.1"/>
    </source>
</evidence>
<gene>
    <name evidence="4" type="ORF">FB45DRAFT_925956</name>
</gene>
<keyword evidence="2" id="KW-0812">Transmembrane</keyword>
<proteinExistence type="predicted"/>
<evidence type="ECO:0000259" key="3">
    <source>
        <dbReference type="PROSITE" id="PS50196"/>
    </source>
</evidence>
<dbReference type="Pfam" id="PF00638">
    <property type="entry name" value="Ran_BP1"/>
    <property type="match status" value="1"/>
</dbReference>
<keyword evidence="5" id="KW-1185">Reference proteome</keyword>
<feature type="compositionally biased region" description="Pro residues" evidence="1">
    <location>
        <begin position="244"/>
        <end position="253"/>
    </location>
</feature>
<feature type="compositionally biased region" description="Acidic residues" evidence="1">
    <location>
        <begin position="196"/>
        <end position="206"/>
    </location>
</feature>
<feature type="domain" description="RanBD1" evidence="3">
    <location>
        <begin position="340"/>
        <end position="416"/>
    </location>
</feature>
<sequence length="477" mass="51947">MSPNIRANGLSYNSKENDCLVAPDPSPRGQSITQPRGFLILPVLKASTVLNFLYHYSTMADLNFVVCGLATIAATVGYACVRKLRPLPLRAQQVLPPPTLESTPQTTPLILEKFTDTSSDLEAPETVSLKRKRTYDPEDDAEQAIGYPENLKAIYPRRKRRSGSVSDQEEPPERTIDVEEGHLDVTSDAEQTVQIEETDAQIEEPPVDLNSSQPGETIVEEQPAEAPSDPIPAPPQPESQAEPPSSPIPPTFPQVPRFVFPQPPPNITARFPSTRSQPFVGFANFASSTGTSSPFLSSDSTPPSGKSIWAESAAAGTLASTLDGEAEGSGSVPALAPLKIPAPTTIQTPITGEEDESAVLELKGVKLFVKRGEENFSSGMVGHVKLLEHRTSKARRLLFRREPLWKVSMNARLGPTNPMRCTFDERECVLRVALKELELDSSVTVIYAFKPGRACKKSDFQEFAESLLALTRTSGQE</sequence>
<dbReference type="AlphaFoldDB" id="A0AAD7BK50"/>
<dbReference type="InterPro" id="IPR011993">
    <property type="entry name" value="PH-like_dom_sf"/>
</dbReference>
<feature type="region of interest" description="Disordered" evidence="1">
    <location>
        <begin position="117"/>
        <end position="274"/>
    </location>
</feature>
<accession>A0AAD7BK50</accession>
<evidence type="ECO:0000313" key="5">
    <source>
        <dbReference type="Proteomes" id="UP001221142"/>
    </source>
</evidence>
<dbReference type="InterPro" id="IPR000156">
    <property type="entry name" value="Ran_bind_dom"/>
</dbReference>
<keyword evidence="2" id="KW-1133">Transmembrane helix</keyword>
<keyword evidence="2" id="KW-0472">Membrane</keyword>
<feature type="compositionally biased region" description="Basic and acidic residues" evidence="1">
    <location>
        <begin position="171"/>
        <end position="185"/>
    </location>
</feature>
<evidence type="ECO:0000256" key="1">
    <source>
        <dbReference type="SAM" id="MobiDB-lite"/>
    </source>
</evidence>
<feature type="transmembrane region" description="Helical" evidence="2">
    <location>
        <begin position="62"/>
        <end position="81"/>
    </location>
</feature>
<evidence type="ECO:0000256" key="2">
    <source>
        <dbReference type="SAM" id="Phobius"/>
    </source>
</evidence>
<protein>
    <recommendedName>
        <fullName evidence="3">RanBD1 domain-containing protein</fullName>
    </recommendedName>
</protein>
<dbReference type="PROSITE" id="PS50196">
    <property type="entry name" value="RANBD1"/>
    <property type="match status" value="1"/>
</dbReference>
<reference evidence="4" key="1">
    <citation type="submission" date="2023-03" db="EMBL/GenBank/DDBJ databases">
        <title>Massive genome expansion in bonnet fungi (Mycena s.s.) driven by repeated elements and novel gene families across ecological guilds.</title>
        <authorList>
            <consortium name="Lawrence Berkeley National Laboratory"/>
            <person name="Harder C.B."/>
            <person name="Miyauchi S."/>
            <person name="Viragh M."/>
            <person name="Kuo A."/>
            <person name="Thoen E."/>
            <person name="Andreopoulos B."/>
            <person name="Lu D."/>
            <person name="Skrede I."/>
            <person name="Drula E."/>
            <person name="Henrissat B."/>
            <person name="Morin E."/>
            <person name="Kohler A."/>
            <person name="Barry K."/>
            <person name="LaButti K."/>
            <person name="Morin E."/>
            <person name="Salamov A."/>
            <person name="Lipzen A."/>
            <person name="Mereny Z."/>
            <person name="Hegedus B."/>
            <person name="Baldrian P."/>
            <person name="Stursova M."/>
            <person name="Weitz H."/>
            <person name="Taylor A."/>
            <person name="Grigoriev I.V."/>
            <person name="Nagy L.G."/>
            <person name="Martin F."/>
            <person name="Kauserud H."/>
        </authorList>
    </citation>
    <scope>NUCLEOTIDE SEQUENCE</scope>
    <source>
        <strain evidence="4">9284</strain>
    </source>
</reference>
<dbReference type="EMBL" id="JARKIF010000014">
    <property type="protein sequence ID" value="KAJ7623545.1"/>
    <property type="molecule type" value="Genomic_DNA"/>
</dbReference>